<evidence type="ECO:0000313" key="3">
    <source>
        <dbReference type="Proteomes" id="UP000682733"/>
    </source>
</evidence>
<proteinExistence type="predicted"/>
<organism evidence="2 3">
    <name type="scientific">Didymodactylos carnosus</name>
    <dbReference type="NCBI Taxonomy" id="1234261"/>
    <lineage>
        <taxon>Eukaryota</taxon>
        <taxon>Metazoa</taxon>
        <taxon>Spiralia</taxon>
        <taxon>Gnathifera</taxon>
        <taxon>Rotifera</taxon>
        <taxon>Eurotatoria</taxon>
        <taxon>Bdelloidea</taxon>
        <taxon>Philodinida</taxon>
        <taxon>Philodinidae</taxon>
        <taxon>Didymodactylos</taxon>
    </lineage>
</organism>
<dbReference type="Proteomes" id="UP000677228">
    <property type="component" value="Unassembled WGS sequence"/>
</dbReference>
<reference evidence="2" key="1">
    <citation type="submission" date="2021-02" db="EMBL/GenBank/DDBJ databases">
        <authorList>
            <person name="Nowell W R."/>
        </authorList>
    </citation>
    <scope>NUCLEOTIDE SEQUENCE</scope>
</reference>
<gene>
    <name evidence="1" type="ORF">OVA965_LOCUS31019</name>
    <name evidence="2" type="ORF">TMI583_LOCUS31835</name>
</gene>
<evidence type="ECO:0000313" key="1">
    <source>
        <dbReference type="EMBL" id="CAF1355959.1"/>
    </source>
</evidence>
<protein>
    <recommendedName>
        <fullName evidence="4">F-box domain-containing protein</fullName>
    </recommendedName>
</protein>
<sequence>MSTSTLEDLSNELLLIIFDYLPINIQIYSFYNLNNRLNSILNDRDTQINLDLSNRSKIEFDFCCSTVLPIISTYRIQSLTLSNKKTYGAIELFLSLFHIEQFTNLNSIRLIFPTPTQLDLILNTLISLKKLTHLFLKINPLYNYTNVQHKIRSILFSNQLLTLEYITLLMSANVFGLTNLNTSNPYLKYLTIERISFDQFLSLIQHLPNIKYLNAKLSRSGWPKTIELISVKLTHLILIIGTLNFELMQSLLKHCNQLIYLSLTFNGSGQLLDGQQFEKLFLFLPLLKIFYCDLIYHHIQMTSIDLNIFTSSFHIHYWLSHQWFIQCDYDINNSILHYYTVPFHRKIFTTSLHIEKLINDKSQSYRTITHLKLCINEQSSLTTIRKYSNVSSLEVYNYFVHNNDISQLLSMTSYLNQTISYLNLKHLQIYDISVLSNTFLPLLKQSPNLNSLELHYQHLIQVTNEFKNIDLCALLTSQIRHLVLYNESLSTHIDECLQTFSYLESFIVPFETNMNLHDIFPLLLDTMTKLQSLLIELKEEPLSNESKTYVKKLLEKEAKNICYEQIESYSIGIWFSN</sequence>
<dbReference type="AlphaFoldDB" id="A0A8S2RK57"/>
<accession>A0A8S2RK57</accession>
<dbReference type="EMBL" id="CAJNOK010022964">
    <property type="protein sequence ID" value="CAF1355959.1"/>
    <property type="molecule type" value="Genomic_DNA"/>
</dbReference>
<dbReference type="EMBL" id="CAJOBA010044605">
    <property type="protein sequence ID" value="CAF4166208.1"/>
    <property type="molecule type" value="Genomic_DNA"/>
</dbReference>
<name>A0A8S2RK57_9BILA</name>
<comment type="caution">
    <text evidence="2">The sequence shown here is derived from an EMBL/GenBank/DDBJ whole genome shotgun (WGS) entry which is preliminary data.</text>
</comment>
<dbReference type="Proteomes" id="UP000682733">
    <property type="component" value="Unassembled WGS sequence"/>
</dbReference>
<evidence type="ECO:0008006" key="4">
    <source>
        <dbReference type="Google" id="ProtNLM"/>
    </source>
</evidence>
<evidence type="ECO:0000313" key="2">
    <source>
        <dbReference type="EMBL" id="CAF4166208.1"/>
    </source>
</evidence>